<feature type="compositionally biased region" description="Basic and acidic residues" evidence="1">
    <location>
        <begin position="62"/>
        <end position="78"/>
    </location>
</feature>
<comment type="caution">
    <text evidence="2">The sequence shown here is derived from an EMBL/GenBank/DDBJ whole genome shotgun (WGS) entry which is preliminary data.</text>
</comment>
<proteinExistence type="predicted"/>
<dbReference type="Proteomes" id="UP001066276">
    <property type="component" value="Chromosome 3_2"/>
</dbReference>
<evidence type="ECO:0000313" key="2">
    <source>
        <dbReference type="EMBL" id="KAJ1179568.1"/>
    </source>
</evidence>
<dbReference type="AlphaFoldDB" id="A0AAV7TSJ3"/>
<reference evidence="2" key="1">
    <citation type="journal article" date="2022" name="bioRxiv">
        <title>Sequencing and chromosome-scale assembly of the giantPleurodeles waltlgenome.</title>
        <authorList>
            <person name="Brown T."/>
            <person name="Elewa A."/>
            <person name="Iarovenko S."/>
            <person name="Subramanian E."/>
            <person name="Araus A.J."/>
            <person name="Petzold A."/>
            <person name="Susuki M."/>
            <person name="Suzuki K.-i.T."/>
            <person name="Hayashi T."/>
            <person name="Toyoda A."/>
            <person name="Oliveira C."/>
            <person name="Osipova E."/>
            <person name="Leigh N.D."/>
            <person name="Simon A."/>
            <person name="Yun M.H."/>
        </authorList>
    </citation>
    <scope>NUCLEOTIDE SEQUENCE</scope>
    <source>
        <strain evidence="2">20211129_DDA</strain>
        <tissue evidence="2">Liver</tissue>
    </source>
</reference>
<dbReference type="EMBL" id="JANPWB010000006">
    <property type="protein sequence ID" value="KAJ1179568.1"/>
    <property type="molecule type" value="Genomic_DNA"/>
</dbReference>
<accession>A0AAV7TSJ3</accession>
<keyword evidence="3" id="KW-1185">Reference proteome</keyword>
<feature type="region of interest" description="Disordered" evidence="1">
    <location>
        <begin position="62"/>
        <end position="102"/>
    </location>
</feature>
<sequence>MRGWGCPSGGARAAEPLRDAGRCGEWGGPVGGRQCSACPLRLVSSSLLSPALQYNNRALLLEEPRDSKKRPDTRDNRPWRPIGELLQRLGRPKAEGRPPSAN</sequence>
<name>A0AAV7TSJ3_PLEWA</name>
<evidence type="ECO:0000256" key="1">
    <source>
        <dbReference type="SAM" id="MobiDB-lite"/>
    </source>
</evidence>
<organism evidence="2 3">
    <name type="scientific">Pleurodeles waltl</name>
    <name type="common">Iberian ribbed newt</name>
    <dbReference type="NCBI Taxonomy" id="8319"/>
    <lineage>
        <taxon>Eukaryota</taxon>
        <taxon>Metazoa</taxon>
        <taxon>Chordata</taxon>
        <taxon>Craniata</taxon>
        <taxon>Vertebrata</taxon>
        <taxon>Euteleostomi</taxon>
        <taxon>Amphibia</taxon>
        <taxon>Batrachia</taxon>
        <taxon>Caudata</taxon>
        <taxon>Salamandroidea</taxon>
        <taxon>Salamandridae</taxon>
        <taxon>Pleurodelinae</taxon>
        <taxon>Pleurodeles</taxon>
    </lineage>
</organism>
<protein>
    <submittedName>
        <fullName evidence="2">Uncharacterized protein</fullName>
    </submittedName>
</protein>
<gene>
    <name evidence="2" type="ORF">NDU88_004802</name>
</gene>
<evidence type="ECO:0000313" key="3">
    <source>
        <dbReference type="Proteomes" id="UP001066276"/>
    </source>
</evidence>